<evidence type="ECO:0000259" key="1">
    <source>
        <dbReference type="Pfam" id="PF08241"/>
    </source>
</evidence>
<sequence length="295" mass="32789">MRALEAFSRSRSERYWNASFATLSRGWWSVPVLQRYVDRRVGEAIAGGGQTAPGLTDAVLTRLCGRELGLGISIGCGRGVKERRLLEAGVVRRMRLFEISAVALDRARADALAEGLSDRVDCVLGDAFEMAHPAYDLVYWDHSLHHMADVDRAIAWSVAALRPGGWLLINDYVGPRRLQWPWSHTRKVRQALADIARHLPGRIARPRYRLPFESVAMAFLDPSEAPQSHLIRTSAARHTGMDLTPIGGCLLCMASLHLAMAPGIEQVAARVIDRDRRIERDGISYHAAGLWQKPA</sequence>
<keyword evidence="2" id="KW-0808">Transferase</keyword>
<dbReference type="GO" id="GO:0032259">
    <property type="term" value="P:methylation"/>
    <property type="evidence" value="ECO:0007669"/>
    <property type="project" value="UniProtKB-KW"/>
</dbReference>
<dbReference type="RefSeq" id="WP_285674947.1">
    <property type="nucleotide sequence ID" value="NZ_BSYI01000075.1"/>
</dbReference>
<evidence type="ECO:0000313" key="3">
    <source>
        <dbReference type="Proteomes" id="UP001239909"/>
    </source>
</evidence>
<dbReference type="Proteomes" id="UP001239909">
    <property type="component" value="Unassembled WGS sequence"/>
</dbReference>
<dbReference type="InterPro" id="IPR029063">
    <property type="entry name" value="SAM-dependent_MTases_sf"/>
</dbReference>
<organism evidence="2 3">
    <name type="scientific">Paralimibaculum aggregatum</name>
    <dbReference type="NCBI Taxonomy" id="3036245"/>
    <lineage>
        <taxon>Bacteria</taxon>
        <taxon>Pseudomonadati</taxon>
        <taxon>Pseudomonadota</taxon>
        <taxon>Alphaproteobacteria</taxon>
        <taxon>Rhodobacterales</taxon>
        <taxon>Paracoccaceae</taxon>
        <taxon>Paralimibaculum</taxon>
    </lineage>
</organism>
<name>A0ABQ6LTX4_9RHOB</name>
<protein>
    <submittedName>
        <fullName evidence="2">Class I SAM-dependent methyltransferase</fullName>
    </submittedName>
</protein>
<proteinExistence type="predicted"/>
<dbReference type="SUPFAM" id="SSF53335">
    <property type="entry name" value="S-adenosyl-L-methionine-dependent methyltransferases"/>
    <property type="match status" value="1"/>
</dbReference>
<dbReference type="EMBL" id="BSYI01000075">
    <property type="protein sequence ID" value="GMG85553.1"/>
    <property type="molecule type" value="Genomic_DNA"/>
</dbReference>
<reference evidence="2 3" key="1">
    <citation type="submission" date="2023-04" db="EMBL/GenBank/DDBJ databases">
        <title>Marinoamorphus aggregata gen. nov., sp. Nov., isolate from tissue of brittle star Ophioplocus japonicus.</title>
        <authorList>
            <person name="Kawano K."/>
            <person name="Sawayama S."/>
            <person name="Nakagawa S."/>
        </authorList>
    </citation>
    <scope>NUCLEOTIDE SEQUENCE [LARGE SCALE GENOMIC DNA]</scope>
    <source>
        <strain evidence="2 3">NKW23</strain>
    </source>
</reference>
<gene>
    <name evidence="2" type="ORF">LNKW23_47760</name>
</gene>
<dbReference type="InterPro" id="IPR013216">
    <property type="entry name" value="Methyltransf_11"/>
</dbReference>
<accession>A0ABQ6LTX4</accession>
<evidence type="ECO:0000313" key="2">
    <source>
        <dbReference type="EMBL" id="GMG85553.1"/>
    </source>
</evidence>
<comment type="caution">
    <text evidence="2">The sequence shown here is derived from an EMBL/GenBank/DDBJ whole genome shotgun (WGS) entry which is preliminary data.</text>
</comment>
<dbReference type="Pfam" id="PF08241">
    <property type="entry name" value="Methyltransf_11"/>
    <property type="match status" value="1"/>
</dbReference>
<dbReference type="GO" id="GO:0008168">
    <property type="term" value="F:methyltransferase activity"/>
    <property type="evidence" value="ECO:0007669"/>
    <property type="project" value="UniProtKB-KW"/>
</dbReference>
<keyword evidence="2" id="KW-0489">Methyltransferase</keyword>
<dbReference type="CDD" id="cd02440">
    <property type="entry name" value="AdoMet_MTases"/>
    <property type="match status" value="1"/>
</dbReference>
<keyword evidence="3" id="KW-1185">Reference proteome</keyword>
<dbReference type="Gene3D" id="3.40.50.150">
    <property type="entry name" value="Vaccinia Virus protein VP39"/>
    <property type="match status" value="1"/>
</dbReference>
<feature type="domain" description="Methyltransferase type 11" evidence="1">
    <location>
        <begin position="73"/>
        <end position="169"/>
    </location>
</feature>